<dbReference type="InterPro" id="IPR029058">
    <property type="entry name" value="AB_hydrolase_fold"/>
</dbReference>
<gene>
    <name evidence="1" type="ORF">RJ641_022943</name>
</gene>
<dbReference type="SUPFAM" id="SSF53474">
    <property type="entry name" value="alpha/beta-Hydrolases"/>
    <property type="match status" value="1"/>
</dbReference>
<organism evidence="1 2">
    <name type="scientific">Dillenia turbinata</name>
    <dbReference type="NCBI Taxonomy" id="194707"/>
    <lineage>
        <taxon>Eukaryota</taxon>
        <taxon>Viridiplantae</taxon>
        <taxon>Streptophyta</taxon>
        <taxon>Embryophyta</taxon>
        <taxon>Tracheophyta</taxon>
        <taxon>Spermatophyta</taxon>
        <taxon>Magnoliopsida</taxon>
        <taxon>eudicotyledons</taxon>
        <taxon>Gunneridae</taxon>
        <taxon>Pentapetalae</taxon>
        <taxon>Dilleniales</taxon>
        <taxon>Dilleniaceae</taxon>
        <taxon>Dillenia</taxon>
    </lineage>
</organism>
<dbReference type="PANTHER" id="PTHR43689">
    <property type="entry name" value="HYDROLASE"/>
    <property type="match status" value="1"/>
</dbReference>
<sequence>MSILLQMGVQKNCIISSCAKTLTQRENSPVVLLHSFDRNLIVLVPHPYAFVYGTALEIFGSKAVLISPSVYAEGIGNLARLPKTGAYAGVSLLKSIPLQLYANLMTFNNVSFSTNLDWTDVRIFGVGCLHCLLPWWENAAVDFMISGGYNVLSQIRQVKNTEHLLLGAMMIRLLATRFHQYLFHIDGHGIVLCFVVPFPHVSLNMLQRLQSERQNATLCWIPECGHLPHVEKFDFVAKLIADFTGSWF</sequence>
<keyword evidence="2" id="KW-1185">Reference proteome</keyword>
<reference evidence="1 2" key="1">
    <citation type="submission" date="2023-12" db="EMBL/GenBank/DDBJ databases">
        <title>A high-quality genome assembly for Dillenia turbinata (Dilleniales).</title>
        <authorList>
            <person name="Chanderbali A."/>
        </authorList>
    </citation>
    <scope>NUCLEOTIDE SEQUENCE [LARGE SCALE GENOMIC DNA]</scope>
    <source>
        <strain evidence="1">LSX21</strain>
        <tissue evidence="1">Leaf</tissue>
    </source>
</reference>
<proteinExistence type="predicted"/>
<dbReference type="Proteomes" id="UP001370490">
    <property type="component" value="Unassembled WGS sequence"/>
</dbReference>
<evidence type="ECO:0000313" key="2">
    <source>
        <dbReference type="Proteomes" id="UP001370490"/>
    </source>
</evidence>
<dbReference type="AlphaFoldDB" id="A0AAN8UMZ5"/>
<protein>
    <submittedName>
        <fullName evidence="1">Uncharacterized protein</fullName>
    </submittedName>
</protein>
<dbReference type="EMBL" id="JBAMMX010000027">
    <property type="protein sequence ID" value="KAK6913342.1"/>
    <property type="molecule type" value="Genomic_DNA"/>
</dbReference>
<accession>A0AAN8UMZ5</accession>
<dbReference type="PANTHER" id="PTHR43689:SF8">
    <property type="entry name" value="ALPHA_BETA-HYDROLASES SUPERFAMILY PROTEIN"/>
    <property type="match status" value="1"/>
</dbReference>
<comment type="caution">
    <text evidence="1">The sequence shown here is derived from an EMBL/GenBank/DDBJ whole genome shotgun (WGS) entry which is preliminary data.</text>
</comment>
<name>A0AAN8UMZ5_9MAGN</name>
<evidence type="ECO:0000313" key="1">
    <source>
        <dbReference type="EMBL" id="KAK6913342.1"/>
    </source>
</evidence>
<dbReference type="Gene3D" id="3.40.50.1820">
    <property type="entry name" value="alpha/beta hydrolase"/>
    <property type="match status" value="1"/>
</dbReference>